<evidence type="ECO:0000256" key="1">
    <source>
        <dbReference type="ARBA" id="ARBA00023015"/>
    </source>
</evidence>
<dbReference type="InterPro" id="IPR050109">
    <property type="entry name" value="HTH-type_TetR-like_transc_reg"/>
</dbReference>
<accession>A0A4Q7Y1A4</accession>
<dbReference type="AlphaFoldDB" id="A0A4Q7Y1A4"/>
<name>A0A4Q7Y1A4_9ACTN</name>
<evidence type="ECO:0000313" key="7">
    <source>
        <dbReference type="EMBL" id="RZU30552.1"/>
    </source>
</evidence>
<keyword evidence="1" id="KW-0805">Transcription regulation</keyword>
<comment type="caution">
    <text evidence="7">The sequence shown here is derived from an EMBL/GenBank/DDBJ whole genome shotgun (WGS) entry which is preliminary data.</text>
</comment>
<proteinExistence type="predicted"/>
<evidence type="ECO:0000313" key="8">
    <source>
        <dbReference type="Proteomes" id="UP000292507"/>
    </source>
</evidence>
<dbReference type="Gene3D" id="1.10.357.10">
    <property type="entry name" value="Tetracycline Repressor, domain 2"/>
    <property type="match status" value="1"/>
</dbReference>
<dbReference type="PRINTS" id="PR00455">
    <property type="entry name" value="HTHTETR"/>
</dbReference>
<protein>
    <submittedName>
        <fullName evidence="7">TetR family transcriptional regulator</fullName>
    </submittedName>
</protein>
<organism evidence="7 8">
    <name type="scientific">Blastococcus saxobsidens</name>
    <dbReference type="NCBI Taxonomy" id="138336"/>
    <lineage>
        <taxon>Bacteria</taxon>
        <taxon>Bacillati</taxon>
        <taxon>Actinomycetota</taxon>
        <taxon>Actinomycetes</taxon>
        <taxon>Geodermatophilales</taxon>
        <taxon>Geodermatophilaceae</taxon>
        <taxon>Blastococcus</taxon>
    </lineage>
</organism>
<dbReference type="InterPro" id="IPR001647">
    <property type="entry name" value="HTH_TetR"/>
</dbReference>
<dbReference type="GO" id="GO:0000976">
    <property type="term" value="F:transcription cis-regulatory region binding"/>
    <property type="evidence" value="ECO:0007669"/>
    <property type="project" value="TreeGrafter"/>
</dbReference>
<dbReference type="SUPFAM" id="SSF48498">
    <property type="entry name" value="Tetracyclin repressor-like, C-terminal domain"/>
    <property type="match status" value="1"/>
</dbReference>
<dbReference type="InterPro" id="IPR009057">
    <property type="entry name" value="Homeodomain-like_sf"/>
</dbReference>
<dbReference type="Proteomes" id="UP000292507">
    <property type="component" value="Unassembled WGS sequence"/>
</dbReference>
<dbReference type="InterPro" id="IPR047923">
    <property type="entry name" value="ArpA-like"/>
</dbReference>
<dbReference type="SUPFAM" id="SSF46689">
    <property type="entry name" value="Homeodomain-like"/>
    <property type="match status" value="1"/>
</dbReference>
<dbReference type="GO" id="GO:0003700">
    <property type="term" value="F:DNA-binding transcription factor activity"/>
    <property type="evidence" value="ECO:0007669"/>
    <property type="project" value="TreeGrafter"/>
</dbReference>
<keyword evidence="3" id="KW-0804">Transcription</keyword>
<evidence type="ECO:0000256" key="4">
    <source>
        <dbReference type="PROSITE-ProRule" id="PRU00335"/>
    </source>
</evidence>
<gene>
    <name evidence="7" type="ORF">BKA19_0171</name>
</gene>
<dbReference type="InterPro" id="IPR036271">
    <property type="entry name" value="Tet_transcr_reg_TetR-rel_C_sf"/>
</dbReference>
<dbReference type="PANTHER" id="PTHR30055:SF234">
    <property type="entry name" value="HTH-TYPE TRANSCRIPTIONAL REGULATOR BETI"/>
    <property type="match status" value="1"/>
</dbReference>
<keyword evidence="2 4" id="KW-0238">DNA-binding</keyword>
<dbReference type="Pfam" id="PF00440">
    <property type="entry name" value="TetR_N"/>
    <property type="match status" value="1"/>
</dbReference>
<dbReference type="PANTHER" id="PTHR30055">
    <property type="entry name" value="HTH-TYPE TRANSCRIPTIONAL REGULATOR RUTR"/>
    <property type="match status" value="1"/>
</dbReference>
<evidence type="ECO:0000256" key="2">
    <source>
        <dbReference type="ARBA" id="ARBA00023125"/>
    </source>
</evidence>
<dbReference type="OrthoDB" id="3237195at2"/>
<dbReference type="RefSeq" id="WP_104528643.1">
    <property type="nucleotide sequence ID" value="NZ_POQT01000016.1"/>
</dbReference>
<evidence type="ECO:0000256" key="3">
    <source>
        <dbReference type="ARBA" id="ARBA00023163"/>
    </source>
</evidence>
<evidence type="ECO:0000256" key="5">
    <source>
        <dbReference type="SAM" id="MobiDB-lite"/>
    </source>
</evidence>
<keyword evidence="8" id="KW-1185">Reference proteome</keyword>
<evidence type="ECO:0000259" key="6">
    <source>
        <dbReference type="PROSITE" id="PS50977"/>
    </source>
</evidence>
<dbReference type="NCBIfam" id="NF041196">
    <property type="entry name" value="ScbR_bind_reg"/>
    <property type="match status" value="1"/>
</dbReference>
<feature type="DNA-binding region" description="H-T-H motif" evidence="4">
    <location>
        <begin position="49"/>
        <end position="68"/>
    </location>
</feature>
<feature type="domain" description="HTH tetR-type" evidence="6">
    <location>
        <begin position="26"/>
        <end position="86"/>
    </location>
</feature>
<dbReference type="EMBL" id="SHKV01000001">
    <property type="protein sequence ID" value="RZU30552.1"/>
    <property type="molecule type" value="Genomic_DNA"/>
</dbReference>
<dbReference type="PROSITE" id="PS50977">
    <property type="entry name" value="HTH_TETR_2"/>
    <property type="match status" value="1"/>
</dbReference>
<reference evidence="7 8" key="1">
    <citation type="submission" date="2019-02" db="EMBL/GenBank/DDBJ databases">
        <title>Sequencing the genomes of 1000 actinobacteria strains.</title>
        <authorList>
            <person name="Klenk H.-P."/>
        </authorList>
    </citation>
    <scope>NUCLEOTIDE SEQUENCE [LARGE SCALE GENOMIC DNA]</scope>
    <source>
        <strain evidence="7 8">DSM 44509</strain>
    </source>
</reference>
<sequence length="227" mass="24435">MVEPVETAQPAAAAVRRPRGRASDSAATRRLIVEAAAALFSERGYATASLSDIVSGTGMTKGAVYWHFPSKEEIALDIVRTMYASWPPMLGAVMAAHDDALDALVAVTYKAADQFTNDLTTQAAKRLLAELPPDALAKLPQPYVGWQGALQALITQGQQRGQINAAVDPEGTAQAIVASFFGMQQVSWELTGRRDLLNRLENFWKLVLPQLRPAARTALGTDEETSA</sequence>
<feature type="region of interest" description="Disordered" evidence="5">
    <location>
        <begin position="1"/>
        <end position="21"/>
    </location>
</feature>